<organism evidence="1 2">
    <name type="scientific">Brachionus calyciflorus</name>
    <dbReference type="NCBI Taxonomy" id="104777"/>
    <lineage>
        <taxon>Eukaryota</taxon>
        <taxon>Metazoa</taxon>
        <taxon>Spiralia</taxon>
        <taxon>Gnathifera</taxon>
        <taxon>Rotifera</taxon>
        <taxon>Eurotatoria</taxon>
        <taxon>Monogononta</taxon>
        <taxon>Pseudotrocha</taxon>
        <taxon>Ploima</taxon>
        <taxon>Brachionidae</taxon>
        <taxon>Brachionus</taxon>
    </lineage>
</organism>
<proteinExistence type="predicted"/>
<protein>
    <submittedName>
        <fullName evidence="1">Uncharacterized protein</fullName>
    </submittedName>
</protein>
<dbReference type="Proteomes" id="UP000663879">
    <property type="component" value="Unassembled WGS sequence"/>
</dbReference>
<sequence length="123" mass="13715">MIEEIDEISHEKKINPTTSVADAVKLTSNLAKNFSQIADILTSHLSTDVIEEDKKSPDNELTSENSLINNLVESAMNKKLEEIKNNIVAPLQQMNTLFGITSSFVNKKLNSLSNLKNQSINTW</sequence>
<gene>
    <name evidence="1" type="ORF">OXX778_LOCUS11876</name>
</gene>
<reference evidence="1" key="1">
    <citation type="submission" date="2021-02" db="EMBL/GenBank/DDBJ databases">
        <authorList>
            <person name="Nowell W R."/>
        </authorList>
    </citation>
    <scope>NUCLEOTIDE SEQUENCE</scope>
    <source>
        <strain evidence="1">Ploen Becks lab</strain>
    </source>
</reference>
<name>A0A814A8I8_9BILA</name>
<evidence type="ECO:0000313" key="1">
    <source>
        <dbReference type="EMBL" id="CAF0910488.1"/>
    </source>
</evidence>
<dbReference type="EMBL" id="CAJNOC010002068">
    <property type="protein sequence ID" value="CAF0910488.1"/>
    <property type="molecule type" value="Genomic_DNA"/>
</dbReference>
<comment type="caution">
    <text evidence="1">The sequence shown here is derived from an EMBL/GenBank/DDBJ whole genome shotgun (WGS) entry which is preliminary data.</text>
</comment>
<accession>A0A814A8I8</accession>
<keyword evidence="2" id="KW-1185">Reference proteome</keyword>
<dbReference type="AlphaFoldDB" id="A0A814A8I8"/>
<evidence type="ECO:0000313" key="2">
    <source>
        <dbReference type="Proteomes" id="UP000663879"/>
    </source>
</evidence>